<dbReference type="InterPro" id="IPR011989">
    <property type="entry name" value="ARM-like"/>
</dbReference>
<sequence>MTQHLLPVEINCEHNLEEVFKTISCLHGDFDIHLNKWQGNIGKVKEVLEQSSNFNYDDMSRLLGSNNSSRKISEAIELLNFVKDCESRSNKIIIAASIVIDCKVQHIDSTLDGYHVTEPSWGIRRILVVTYMKQFIAFQKEIQFVFGLRQEVANVKEATIMDSDMLNNAVAKLAAEVAKLSDVLKMNHALVLNERICSKSLALIGCTENVDTLPLVDVSLTVYSNSMTKVWDPGWQWCIHSSIFLSHFALAVAISIVNLFYNHSKKNNQNKDMKKTGQFLFAYQCMSLAYENGWHVLLGACALGPKDMGSLEPSYFHPKSHLCSSYKTSEILEIEFIRWRTSDILVKAFKSFSDELSLWILAARLSEASGHIVTRDNFLGEKDLHDEFVIFQQMPFLVKFLSVYLWQDEADEKENTPWLLIVCLPKLILKARNAATPVFALLQQLQVQLLLFACAYLEVNIDLMVMSVASYEAALMELHCGTLPRGYDEHHNVAKSVMDSKNDSKHVKQFFKYVQLPFLNNAAAIRLNYSNLEDKVLIGVGSIVMNGPDPILVKQPNTKLSGLVGIQVDK</sequence>
<dbReference type="Proteomes" id="UP001291623">
    <property type="component" value="Unassembled WGS sequence"/>
</dbReference>
<gene>
    <name evidence="1" type="ORF">RND71_012934</name>
</gene>
<name>A0AAE1VHF4_9SOLA</name>
<evidence type="ECO:0000313" key="1">
    <source>
        <dbReference type="EMBL" id="KAK4369142.1"/>
    </source>
</evidence>
<evidence type="ECO:0000313" key="2">
    <source>
        <dbReference type="Proteomes" id="UP001291623"/>
    </source>
</evidence>
<dbReference type="Pfam" id="PF08569">
    <property type="entry name" value="Mo25"/>
    <property type="match status" value="1"/>
</dbReference>
<protein>
    <submittedName>
        <fullName evidence="1">Uncharacterized protein</fullName>
    </submittedName>
</protein>
<dbReference type="GO" id="GO:0043539">
    <property type="term" value="F:protein serine/threonine kinase activator activity"/>
    <property type="evidence" value="ECO:0007669"/>
    <property type="project" value="TreeGrafter"/>
</dbReference>
<keyword evidence="2" id="KW-1185">Reference proteome</keyword>
<dbReference type="EMBL" id="JAVYJV010000006">
    <property type="protein sequence ID" value="KAK4369142.1"/>
    <property type="molecule type" value="Genomic_DNA"/>
</dbReference>
<dbReference type="AlphaFoldDB" id="A0AAE1VHF4"/>
<dbReference type="GO" id="GO:0035556">
    <property type="term" value="P:intracellular signal transduction"/>
    <property type="evidence" value="ECO:0007669"/>
    <property type="project" value="TreeGrafter"/>
</dbReference>
<accession>A0AAE1VHF4</accession>
<dbReference type="InterPro" id="IPR013878">
    <property type="entry name" value="Mo25"/>
</dbReference>
<dbReference type="PANTHER" id="PTHR10182:SF12">
    <property type="entry name" value="OS07G0585100 PROTEIN"/>
    <property type="match status" value="1"/>
</dbReference>
<dbReference type="Gene3D" id="1.25.10.10">
    <property type="entry name" value="Leucine-rich Repeat Variant"/>
    <property type="match status" value="1"/>
</dbReference>
<dbReference type="PANTHER" id="PTHR10182">
    <property type="entry name" value="CALCIUM-BINDING PROTEIN 39-RELATED"/>
    <property type="match status" value="1"/>
</dbReference>
<proteinExistence type="predicted"/>
<comment type="caution">
    <text evidence="1">The sequence shown here is derived from an EMBL/GenBank/DDBJ whole genome shotgun (WGS) entry which is preliminary data.</text>
</comment>
<organism evidence="1 2">
    <name type="scientific">Anisodus tanguticus</name>
    <dbReference type="NCBI Taxonomy" id="243964"/>
    <lineage>
        <taxon>Eukaryota</taxon>
        <taxon>Viridiplantae</taxon>
        <taxon>Streptophyta</taxon>
        <taxon>Embryophyta</taxon>
        <taxon>Tracheophyta</taxon>
        <taxon>Spermatophyta</taxon>
        <taxon>Magnoliopsida</taxon>
        <taxon>eudicotyledons</taxon>
        <taxon>Gunneridae</taxon>
        <taxon>Pentapetalae</taxon>
        <taxon>asterids</taxon>
        <taxon>lamiids</taxon>
        <taxon>Solanales</taxon>
        <taxon>Solanaceae</taxon>
        <taxon>Solanoideae</taxon>
        <taxon>Hyoscyameae</taxon>
        <taxon>Anisodus</taxon>
    </lineage>
</organism>
<reference evidence="1" key="1">
    <citation type="submission" date="2023-12" db="EMBL/GenBank/DDBJ databases">
        <title>Genome assembly of Anisodus tanguticus.</title>
        <authorList>
            <person name="Wang Y.-J."/>
        </authorList>
    </citation>
    <scope>NUCLEOTIDE SEQUENCE</scope>
    <source>
        <strain evidence="1">KB-2021</strain>
        <tissue evidence="1">Leaf</tissue>
    </source>
</reference>